<dbReference type="AlphaFoldDB" id="S2KL43"/>
<reference evidence="2 3" key="1">
    <citation type="journal article" date="2013" name="Genome Announc.">
        <title>Draft genome sequence of the moderately halophilic gammaproteobacterium Halomonas anticariensis FP35.</title>
        <authorList>
            <person name="Tahrioui A."/>
            <person name="Quesada E."/>
            <person name="Llamas I."/>
        </authorList>
    </citation>
    <scope>NUCLEOTIDE SEQUENCE [LARGE SCALE GENOMIC DNA]</scope>
    <source>
        <strain evidence="3">DSM 16096 / CECT 5854 / LMG 22089 / FP35</strain>
    </source>
</reference>
<dbReference type="eggNOG" id="ENOG50332K3">
    <property type="taxonomic scope" value="Bacteria"/>
</dbReference>
<dbReference type="Pfam" id="PF14110">
    <property type="entry name" value="DUF4282"/>
    <property type="match status" value="1"/>
</dbReference>
<comment type="caution">
    <text evidence="2">The sequence shown here is derived from an EMBL/GenBank/DDBJ whole genome shotgun (WGS) entry which is preliminary data.</text>
</comment>
<feature type="transmembrane region" description="Helical" evidence="1">
    <location>
        <begin position="51"/>
        <end position="78"/>
    </location>
</feature>
<protein>
    <recommendedName>
        <fullName evidence="4">DUF4282 domain-containing protein</fullName>
    </recommendedName>
</protein>
<name>S2KL43_LITA3</name>
<evidence type="ECO:0000256" key="1">
    <source>
        <dbReference type="SAM" id="Phobius"/>
    </source>
</evidence>
<dbReference type="STRING" id="1121939.L861_09965"/>
<feature type="transmembrane region" description="Helical" evidence="1">
    <location>
        <begin position="20"/>
        <end position="45"/>
    </location>
</feature>
<dbReference type="InterPro" id="IPR025557">
    <property type="entry name" value="DUF4282"/>
</dbReference>
<evidence type="ECO:0008006" key="4">
    <source>
        <dbReference type="Google" id="ProtNLM"/>
    </source>
</evidence>
<accession>S2KL43</accession>
<dbReference type="EMBL" id="ASTJ01000024">
    <property type="protein sequence ID" value="EPC02660.1"/>
    <property type="molecule type" value="Genomic_DNA"/>
</dbReference>
<dbReference type="RefSeq" id="WP_016416596.1">
    <property type="nucleotide sequence ID" value="NZ_AUAB01000002.1"/>
</dbReference>
<evidence type="ECO:0000313" key="2">
    <source>
        <dbReference type="EMBL" id="EPC02660.1"/>
    </source>
</evidence>
<keyword evidence="1" id="KW-0812">Transmembrane</keyword>
<organism evidence="2 3">
    <name type="scientific">Litchfieldella anticariensis (strain DSM 16096 / CECT 5854 / CIP 108499 / LMG 22089 / FP35)</name>
    <name type="common">Halomonas anticariensis</name>
    <dbReference type="NCBI Taxonomy" id="1121939"/>
    <lineage>
        <taxon>Bacteria</taxon>
        <taxon>Pseudomonadati</taxon>
        <taxon>Pseudomonadota</taxon>
        <taxon>Gammaproteobacteria</taxon>
        <taxon>Oceanospirillales</taxon>
        <taxon>Halomonadaceae</taxon>
        <taxon>Litchfieldella</taxon>
    </lineage>
</organism>
<keyword evidence="1" id="KW-0472">Membrane</keyword>
<sequence length="94" mass="10198">MNFKDFLNFDRLLSPSLIRIGYWVGIVLITISGLVGFMGAFASYGGGLGRALLALAGTVLGLIIWRVICEGAILVFSLNDRLAEIRDRLPAGRD</sequence>
<gene>
    <name evidence="2" type="ORF">L861_09965</name>
</gene>
<evidence type="ECO:0000313" key="3">
    <source>
        <dbReference type="Proteomes" id="UP000014463"/>
    </source>
</evidence>
<dbReference type="OrthoDB" id="8127006at2"/>
<dbReference type="Proteomes" id="UP000014463">
    <property type="component" value="Unassembled WGS sequence"/>
</dbReference>
<keyword evidence="1" id="KW-1133">Transmembrane helix</keyword>
<keyword evidence="3" id="KW-1185">Reference proteome</keyword>
<dbReference type="PATRIC" id="fig|1121939.11.peg.2087"/>
<proteinExistence type="predicted"/>